<dbReference type="RefSeq" id="XP_052942515.1">
    <property type="nucleotide sequence ID" value="XM_053091400.1"/>
</dbReference>
<dbReference type="Pfam" id="PF06687">
    <property type="entry name" value="SUR7"/>
    <property type="match status" value="1"/>
</dbReference>
<keyword evidence="3 5" id="KW-1133">Transmembrane helix</keyword>
<feature type="transmembrane region" description="Helical" evidence="5">
    <location>
        <begin position="138"/>
        <end position="165"/>
    </location>
</feature>
<evidence type="ECO:0000313" key="6">
    <source>
        <dbReference type="EMBL" id="KAI9632738.1"/>
    </source>
</evidence>
<sequence length="247" mass="26204">MLAPAAFPALFFTASGFILLLLVTLSVPYTKTIYLLSITGPGASGNVRLGVFGACYEGGNAEFLGYSYSGFSRCTPATVGYDLDARFFGTGSNANGAQVVAKTLAGALVLNPIAAGFAGISFIFALLAWLASSRVAEILCFLTLFFTSLAAWVAFALDISIALVARKRVEDYTRDVFDARLGAGVWLALAAAILLTLAICAAGCGSFGRYSEKYRSSHDASPGMTVVGEKPKRRFPWQSKTTYRGTY</sequence>
<dbReference type="GO" id="GO:0035838">
    <property type="term" value="C:growing cell tip"/>
    <property type="evidence" value="ECO:0007669"/>
    <property type="project" value="TreeGrafter"/>
</dbReference>
<proteinExistence type="predicted"/>
<gene>
    <name evidence="6" type="ORF">MKK02DRAFT_41050</name>
</gene>
<dbReference type="EMBL" id="JAKWFO010000014">
    <property type="protein sequence ID" value="KAI9632738.1"/>
    <property type="molecule type" value="Genomic_DNA"/>
</dbReference>
<evidence type="ECO:0000256" key="1">
    <source>
        <dbReference type="ARBA" id="ARBA00004141"/>
    </source>
</evidence>
<dbReference type="GeneID" id="77730605"/>
<name>A0AA38H266_9TREE</name>
<evidence type="ECO:0000256" key="4">
    <source>
        <dbReference type="ARBA" id="ARBA00023136"/>
    </source>
</evidence>
<dbReference type="PANTHER" id="PTHR28013">
    <property type="entry name" value="PROTEIN DCV1-RELATED"/>
    <property type="match status" value="1"/>
</dbReference>
<comment type="subcellular location">
    <subcellularLocation>
        <location evidence="1">Membrane</location>
        <topology evidence="1">Multi-pass membrane protein</topology>
    </subcellularLocation>
</comment>
<protein>
    <submittedName>
        <fullName evidence="6">SUR7/PalI family-domain-containing protein</fullName>
    </submittedName>
</protein>
<keyword evidence="4 5" id="KW-0472">Membrane</keyword>
<dbReference type="InterPro" id="IPR009571">
    <property type="entry name" value="SUR7/Rim9-like_fungi"/>
</dbReference>
<dbReference type="PANTHER" id="PTHR28013:SF3">
    <property type="entry name" value="PROTEIN DCV1-RELATED"/>
    <property type="match status" value="1"/>
</dbReference>
<dbReference type="GO" id="GO:0032153">
    <property type="term" value="C:cell division site"/>
    <property type="evidence" value="ECO:0007669"/>
    <property type="project" value="TreeGrafter"/>
</dbReference>
<keyword evidence="7" id="KW-1185">Reference proteome</keyword>
<feature type="transmembrane region" description="Helical" evidence="5">
    <location>
        <begin position="113"/>
        <end position="131"/>
    </location>
</feature>
<comment type="caution">
    <text evidence="6">The sequence shown here is derived from an EMBL/GenBank/DDBJ whole genome shotgun (WGS) entry which is preliminary data.</text>
</comment>
<organism evidence="6 7">
    <name type="scientific">Dioszegia hungarica</name>
    <dbReference type="NCBI Taxonomy" id="4972"/>
    <lineage>
        <taxon>Eukaryota</taxon>
        <taxon>Fungi</taxon>
        <taxon>Dikarya</taxon>
        <taxon>Basidiomycota</taxon>
        <taxon>Agaricomycotina</taxon>
        <taxon>Tremellomycetes</taxon>
        <taxon>Tremellales</taxon>
        <taxon>Bulleribasidiaceae</taxon>
        <taxon>Dioszegia</taxon>
    </lineage>
</organism>
<evidence type="ECO:0000256" key="3">
    <source>
        <dbReference type="ARBA" id="ARBA00022989"/>
    </source>
</evidence>
<dbReference type="GO" id="GO:0005886">
    <property type="term" value="C:plasma membrane"/>
    <property type="evidence" value="ECO:0007669"/>
    <property type="project" value="InterPro"/>
</dbReference>
<evidence type="ECO:0000256" key="2">
    <source>
        <dbReference type="ARBA" id="ARBA00022692"/>
    </source>
</evidence>
<dbReference type="InterPro" id="IPR051380">
    <property type="entry name" value="pH-response_reg_palI/RIM9"/>
</dbReference>
<feature type="transmembrane region" description="Helical" evidence="5">
    <location>
        <begin position="185"/>
        <end position="208"/>
    </location>
</feature>
<evidence type="ECO:0000256" key="5">
    <source>
        <dbReference type="SAM" id="Phobius"/>
    </source>
</evidence>
<evidence type="ECO:0000313" key="7">
    <source>
        <dbReference type="Proteomes" id="UP001164286"/>
    </source>
</evidence>
<accession>A0AA38H266</accession>
<reference evidence="6" key="1">
    <citation type="journal article" date="2022" name="G3 (Bethesda)">
        <title>High quality genome of the basidiomycete yeast Dioszegia hungarica PDD-24b-2 isolated from cloud water.</title>
        <authorList>
            <person name="Jarrige D."/>
            <person name="Haridas S."/>
            <person name="Bleykasten-Grosshans C."/>
            <person name="Joly M."/>
            <person name="Nadalig T."/>
            <person name="Sancelme M."/>
            <person name="Vuilleumier S."/>
            <person name="Grigoriev I.V."/>
            <person name="Amato P."/>
            <person name="Bringel F."/>
        </authorList>
    </citation>
    <scope>NUCLEOTIDE SEQUENCE</scope>
    <source>
        <strain evidence="6">PDD-24b-2</strain>
    </source>
</reference>
<dbReference type="AlphaFoldDB" id="A0AA38H266"/>
<dbReference type="Proteomes" id="UP001164286">
    <property type="component" value="Unassembled WGS sequence"/>
</dbReference>
<keyword evidence="2 5" id="KW-0812">Transmembrane</keyword>